<evidence type="ECO:0000256" key="1">
    <source>
        <dbReference type="SAM" id="Phobius"/>
    </source>
</evidence>
<evidence type="ECO:0000313" key="5">
    <source>
        <dbReference type="Proteomes" id="UP000232688"/>
    </source>
</evidence>
<evidence type="ECO:0000313" key="6">
    <source>
        <dbReference type="Proteomes" id="UP000232722"/>
    </source>
</evidence>
<gene>
    <name evidence="4" type="ORF">RhiirA1_462375</name>
    <name evidence="3" type="ORF">RhiirA5_406888</name>
</gene>
<protein>
    <recommendedName>
        <fullName evidence="7">SbsA Ig-like domain-containing protein</fullName>
    </recommendedName>
</protein>
<dbReference type="AlphaFoldDB" id="A0A2N0RMD0"/>
<dbReference type="Proteomes" id="UP000232688">
    <property type="component" value="Unassembled WGS sequence"/>
</dbReference>
<dbReference type="Proteomes" id="UP000232722">
    <property type="component" value="Unassembled WGS sequence"/>
</dbReference>
<reference evidence="3 6" key="2">
    <citation type="submission" date="2017-09" db="EMBL/GenBank/DDBJ databases">
        <title>Extensive intraspecific genome diversity in a model arbuscular mycorrhizal fungus.</title>
        <authorList>
            <person name="Chen E.C."/>
            <person name="Morin E."/>
            <person name="Beaudet D."/>
            <person name="Noel J."/>
            <person name="Ndikumana S."/>
            <person name="Charron P."/>
            <person name="St-Onge C."/>
            <person name="Giorgi J."/>
            <person name="Grigoriev I.V."/>
            <person name="Roux C."/>
            <person name="Martin F.M."/>
            <person name="Corradi N."/>
        </authorList>
    </citation>
    <scope>NUCLEOTIDE SEQUENCE [LARGE SCALE GENOMIC DNA]</scope>
    <source>
        <strain evidence="3 6">A5</strain>
    </source>
</reference>
<dbReference type="VEuPathDB" id="FungiDB:FUN_014441"/>
<dbReference type="EMBL" id="LLXJ01000042">
    <property type="protein sequence ID" value="PKC16576.1"/>
    <property type="molecule type" value="Genomic_DNA"/>
</dbReference>
<feature type="transmembrane region" description="Helical" evidence="1">
    <location>
        <begin position="774"/>
        <end position="797"/>
    </location>
</feature>
<dbReference type="VEuPathDB" id="FungiDB:RhiirFUN_011613"/>
<keyword evidence="2" id="KW-0732">Signal</keyword>
<dbReference type="EMBL" id="LLXH01000633">
    <property type="protein sequence ID" value="PKC64464.1"/>
    <property type="molecule type" value="Genomic_DNA"/>
</dbReference>
<feature type="transmembrane region" description="Helical" evidence="1">
    <location>
        <begin position="718"/>
        <end position="736"/>
    </location>
</feature>
<organism evidence="4 5">
    <name type="scientific">Rhizophagus irregularis</name>
    <dbReference type="NCBI Taxonomy" id="588596"/>
    <lineage>
        <taxon>Eukaryota</taxon>
        <taxon>Fungi</taxon>
        <taxon>Fungi incertae sedis</taxon>
        <taxon>Mucoromycota</taxon>
        <taxon>Glomeromycotina</taxon>
        <taxon>Glomeromycetes</taxon>
        <taxon>Glomerales</taxon>
        <taxon>Glomeraceae</taxon>
        <taxon>Rhizophagus</taxon>
    </lineage>
</organism>
<reference evidence="4 5" key="3">
    <citation type="submission" date="2017-10" db="EMBL/GenBank/DDBJ databases">
        <title>Extensive intraspecific genome diversity in a model arbuscular mycorrhizal fungus.</title>
        <authorList>
            <person name="Chen E.C.H."/>
            <person name="Morin E."/>
            <person name="Baudet D."/>
            <person name="Noel J."/>
            <person name="Ndikumana S."/>
            <person name="Charron P."/>
            <person name="St-Onge C."/>
            <person name="Giorgi J."/>
            <person name="Grigoriev I.V."/>
            <person name="Roux C."/>
            <person name="Martin F.M."/>
            <person name="Corradi N."/>
        </authorList>
    </citation>
    <scope>NUCLEOTIDE SEQUENCE [LARGE SCALE GENOMIC DNA]</scope>
    <source>
        <strain evidence="4 5">A1</strain>
    </source>
</reference>
<keyword evidence="1" id="KW-1133">Transmembrane helix</keyword>
<proteinExistence type="predicted"/>
<feature type="transmembrane region" description="Helical" evidence="1">
    <location>
        <begin position="677"/>
        <end position="697"/>
    </location>
</feature>
<evidence type="ECO:0000313" key="4">
    <source>
        <dbReference type="EMBL" id="PKC64464.1"/>
    </source>
</evidence>
<sequence>MAMIVLFILLLQYFSIAYSFEINVHYAEGNPELQAFRIEPYIDGSALVVVKNLYGKDCSEPMLRFRIIHSTNGTIIPIDMSLPVPDFNFNSCKYFNKSDENVEYDIGVERQPGLRVYSLTPGYLLVTYLNTTNVAASPAVFGLIINWQGEILSNNYLGDAYINNEGVQFSSKINFFAIEPELGFFVSEFITGSYNIKWKFFSPPDERGQITLINENTITFTQIHSETRFIAFPTMGYGYCVITFGSTSSFRSPVDPQLWVYATFVQAKTNKVSKTVLIYQNTNNPPLKIDDITCGNSFIIVGYSCFTAVSEISINGGRYFVQVDFTSNGSVTDIKEIRDLNITNIDHIFMSMSILFNGGYLLTIHTRINEKNDNVLGYHVLDTNKTFQGSWNLPVTIELPKFGTRYAPMPNNSVVAIKQEGTSDIWNVYYSELPSFIEDEGYFNPIIDATTPKINDTIPMQTPSLSITYESPVKLSSGNISIFEVNGKESYFRQSFNGQTMEFLSSDNNKKITINVFESTFNKPNQLYCVVIEDGFVNHKNTEEPLLGIKKNQWYILTGDSYGSVKLDIKSSKSFLNLQSEHEKKKIRDNLAIELSEAASVSPDRIKATEIYQNDQGQVVLLFSISATDAFKSSANNIMKDLQSNLNITNSRFKGKSSVYSRSSFQVTIDLYDKYKAIFISSVIITSLIIAMIILIISDFTMDFYFAIVDSKKFDLQIPSFIILITPVVINLVLIVKTTFGDENFRDWFKRKTGSSEEHGSSEEAGLSKETLKLIIWAGFLMFIIEDVPQLIIQVIYKLKIVNYNIIPFITLTISSLIIISGAFSKLSACC</sequence>
<feature type="chain" id="PRO_5014562525" description="SbsA Ig-like domain-containing protein" evidence="2">
    <location>
        <begin position="20"/>
        <end position="831"/>
    </location>
</feature>
<dbReference type="VEuPathDB" id="FungiDB:RhiirA1_462375"/>
<reference evidence="3 6" key="1">
    <citation type="submission" date="2016-04" db="EMBL/GenBank/DDBJ databases">
        <title>Genome analyses suggest a sexual origin of heterokaryosis in a supposedly ancient asexual fungus.</title>
        <authorList>
            <person name="Ropars J."/>
            <person name="Sedzielewska K."/>
            <person name="Noel J."/>
            <person name="Charron P."/>
            <person name="Farinelli L."/>
            <person name="Marton T."/>
            <person name="Kruger M."/>
            <person name="Pelin A."/>
            <person name="Brachmann A."/>
            <person name="Corradi N."/>
        </authorList>
    </citation>
    <scope>NUCLEOTIDE SEQUENCE [LARGE SCALE GENOMIC DNA]</scope>
    <source>
        <strain evidence="3 6">A5</strain>
    </source>
</reference>
<reference evidence="4 5" key="4">
    <citation type="submission" date="2017-10" db="EMBL/GenBank/DDBJ databases">
        <title>Genome analyses suggest a sexual origin of heterokaryosis in a supposedly ancient asexual fungus.</title>
        <authorList>
            <person name="Corradi N."/>
            <person name="Sedzielewska K."/>
            <person name="Noel J."/>
            <person name="Charron P."/>
            <person name="Farinelli L."/>
            <person name="Marton T."/>
            <person name="Kruger M."/>
            <person name="Pelin A."/>
            <person name="Brachmann A."/>
            <person name="Corradi N."/>
        </authorList>
    </citation>
    <scope>NUCLEOTIDE SEQUENCE [LARGE SCALE GENOMIC DNA]</scope>
    <source>
        <strain evidence="4 5">A1</strain>
    </source>
</reference>
<keyword evidence="1" id="KW-0472">Membrane</keyword>
<comment type="caution">
    <text evidence="4">The sequence shown here is derived from an EMBL/GenBank/DDBJ whole genome shotgun (WGS) entry which is preliminary data.</text>
</comment>
<dbReference type="VEuPathDB" id="FungiDB:RhiirFUN_011614"/>
<evidence type="ECO:0000256" key="2">
    <source>
        <dbReference type="SAM" id="SignalP"/>
    </source>
</evidence>
<evidence type="ECO:0008006" key="7">
    <source>
        <dbReference type="Google" id="ProtNLM"/>
    </source>
</evidence>
<name>A0A2N0RMD0_9GLOM</name>
<feature type="signal peptide" evidence="2">
    <location>
        <begin position="1"/>
        <end position="19"/>
    </location>
</feature>
<keyword evidence="1" id="KW-0812">Transmembrane</keyword>
<feature type="transmembrane region" description="Helical" evidence="1">
    <location>
        <begin position="804"/>
        <end position="824"/>
    </location>
</feature>
<evidence type="ECO:0000313" key="3">
    <source>
        <dbReference type="EMBL" id="PKC16576.1"/>
    </source>
</evidence>
<accession>A0A2N0RMD0</accession>